<evidence type="ECO:0000256" key="4">
    <source>
        <dbReference type="ARBA" id="ARBA00022670"/>
    </source>
</evidence>
<accession>A0A017THW8</accession>
<evidence type="ECO:0000256" key="3">
    <source>
        <dbReference type="ARBA" id="ARBA00022490"/>
    </source>
</evidence>
<keyword evidence="5" id="KW-0378">Hydrolase</keyword>
<dbReference type="PIRSF" id="PIRSF015592">
    <property type="entry name" value="Prld-crbxl_pptds"/>
    <property type="match status" value="1"/>
</dbReference>
<dbReference type="EMBL" id="ASRX01000003">
    <property type="protein sequence ID" value="EYF08430.1"/>
    <property type="molecule type" value="Genomic_DNA"/>
</dbReference>
<evidence type="ECO:0000256" key="9">
    <source>
        <dbReference type="SAM" id="MobiDB-lite"/>
    </source>
</evidence>
<dbReference type="STRING" id="1192034.CAP_3959"/>
<dbReference type="InterPro" id="IPR036440">
    <property type="entry name" value="Peptidase_C15-like_sf"/>
</dbReference>
<dbReference type="Proteomes" id="UP000019678">
    <property type="component" value="Unassembled WGS sequence"/>
</dbReference>
<dbReference type="GO" id="GO:0006508">
    <property type="term" value="P:proteolysis"/>
    <property type="evidence" value="ECO:0007669"/>
    <property type="project" value="UniProtKB-KW"/>
</dbReference>
<comment type="caution">
    <text evidence="10">The sequence shown here is derived from an EMBL/GenBank/DDBJ whole genome shotgun (WGS) entry which is preliminary data.</text>
</comment>
<keyword evidence="4" id="KW-0645">Protease</keyword>
<dbReference type="GO" id="GO:0016920">
    <property type="term" value="F:pyroglutamyl-peptidase activity"/>
    <property type="evidence" value="ECO:0007669"/>
    <property type="project" value="InterPro"/>
</dbReference>
<dbReference type="InterPro" id="IPR000816">
    <property type="entry name" value="Peptidase_C15"/>
</dbReference>
<feature type="region of interest" description="Disordered" evidence="9">
    <location>
        <begin position="58"/>
        <end position="78"/>
    </location>
</feature>
<evidence type="ECO:0000256" key="6">
    <source>
        <dbReference type="ARBA" id="ARBA00022807"/>
    </source>
</evidence>
<reference evidence="10 11" key="1">
    <citation type="submission" date="2013-05" db="EMBL/GenBank/DDBJ databases">
        <title>Genome assembly of Chondromyces apiculatus DSM 436.</title>
        <authorList>
            <person name="Sharma G."/>
            <person name="Khatri I."/>
            <person name="Kaur C."/>
            <person name="Mayilraj S."/>
            <person name="Subramanian S."/>
        </authorList>
    </citation>
    <scope>NUCLEOTIDE SEQUENCE [LARGE SCALE GENOMIC DNA]</scope>
    <source>
        <strain evidence="10 11">DSM 436</strain>
    </source>
</reference>
<sequence length="252" mass="26539">MDRSAATVPWQQGELSLRVVPMIARILVTGFEPFGGAPRNPSGDAARALDGRVLRKGVSRGGESCEGASREGASREGASGKLAAVITGHVLPVRWDVAAEALLAQVRAVEPEVVLCLGMAQGTFRVERFADDARLGREDNAGALPVPERAVASTRLPSRLPVARIEAALREEGVPVEESEDAGGFLCNEVFFALMTACAAGALPGVRQAGFLHVPSDRFVPEPIAQEAVEAAVMRSLQVVLEEIGEATLAPR</sequence>
<name>A0A017THW8_9BACT</name>
<keyword evidence="11" id="KW-1185">Reference proteome</keyword>
<dbReference type="GO" id="GO:0005829">
    <property type="term" value="C:cytosol"/>
    <property type="evidence" value="ECO:0007669"/>
    <property type="project" value="InterPro"/>
</dbReference>
<evidence type="ECO:0000313" key="10">
    <source>
        <dbReference type="EMBL" id="EYF08430.1"/>
    </source>
</evidence>
<keyword evidence="6" id="KW-0788">Thiol protease</keyword>
<comment type="similarity">
    <text evidence="1">Belongs to the peptidase C15 family.</text>
</comment>
<evidence type="ECO:0000256" key="2">
    <source>
        <dbReference type="ARBA" id="ARBA00019191"/>
    </source>
</evidence>
<dbReference type="InterPro" id="IPR016125">
    <property type="entry name" value="Peptidase_C15-like"/>
</dbReference>
<dbReference type="PANTHER" id="PTHR23402">
    <property type="entry name" value="PROTEASE FAMILY C15 PYROGLUTAMYL-PEPTIDASE I-RELATED"/>
    <property type="match status" value="1"/>
</dbReference>
<evidence type="ECO:0000256" key="8">
    <source>
        <dbReference type="ARBA" id="ARBA00031559"/>
    </source>
</evidence>
<dbReference type="Pfam" id="PF01470">
    <property type="entry name" value="Peptidase_C15"/>
    <property type="match status" value="1"/>
</dbReference>
<dbReference type="RefSeq" id="WP_156040409.1">
    <property type="nucleotide sequence ID" value="NZ_ASRX01000003.1"/>
</dbReference>
<organism evidence="10 11">
    <name type="scientific">Chondromyces apiculatus DSM 436</name>
    <dbReference type="NCBI Taxonomy" id="1192034"/>
    <lineage>
        <taxon>Bacteria</taxon>
        <taxon>Pseudomonadati</taxon>
        <taxon>Myxococcota</taxon>
        <taxon>Polyangia</taxon>
        <taxon>Polyangiales</taxon>
        <taxon>Polyangiaceae</taxon>
        <taxon>Chondromyces</taxon>
    </lineage>
</organism>
<dbReference type="Gene3D" id="3.40.630.20">
    <property type="entry name" value="Peptidase C15, pyroglutamyl peptidase I-like"/>
    <property type="match status" value="1"/>
</dbReference>
<dbReference type="AlphaFoldDB" id="A0A017THW8"/>
<evidence type="ECO:0000256" key="7">
    <source>
        <dbReference type="ARBA" id="ARBA00030836"/>
    </source>
</evidence>
<dbReference type="OrthoDB" id="9779738at2"/>
<proteinExistence type="inferred from homology"/>
<evidence type="ECO:0000256" key="5">
    <source>
        <dbReference type="ARBA" id="ARBA00022801"/>
    </source>
</evidence>
<keyword evidence="3" id="KW-0963">Cytoplasm</keyword>
<evidence type="ECO:0000313" key="11">
    <source>
        <dbReference type="Proteomes" id="UP000019678"/>
    </source>
</evidence>
<dbReference type="SUPFAM" id="SSF53182">
    <property type="entry name" value="Pyrrolidone carboxyl peptidase (pyroglutamate aminopeptidase)"/>
    <property type="match status" value="1"/>
</dbReference>
<protein>
    <recommendedName>
        <fullName evidence="2">Pyrrolidone-carboxylate peptidase</fullName>
    </recommendedName>
    <alternativeName>
        <fullName evidence="7">5-oxoprolyl-peptidase</fullName>
    </alternativeName>
    <alternativeName>
        <fullName evidence="8">Pyroglutamyl-peptidase I</fullName>
    </alternativeName>
</protein>
<evidence type="ECO:0000256" key="1">
    <source>
        <dbReference type="ARBA" id="ARBA00006641"/>
    </source>
</evidence>
<dbReference type="PANTHER" id="PTHR23402:SF1">
    <property type="entry name" value="PYROGLUTAMYL-PEPTIDASE I"/>
    <property type="match status" value="1"/>
</dbReference>
<dbReference type="eggNOG" id="COG2039">
    <property type="taxonomic scope" value="Bacteria"/>
</dbReference>
<gene>
    <name evidence="10" type="ORF">CAP_3959</name>
</gene>